<dbReference type="Proteomes" id="UP001165065">
    <property type="component" value="Unassembled WGS sequence"/>
</dbReference>
<dbReference type="EMBL" id="BRYA01000223">
    <property type="protein sequence ID" value="GMI44735.1"/>
    <property type="molecule type" value="Genomic_DNA"/>
</dbReference>
<gene>
    <name evidence="2" type="ORF">TrCOL_g13915</name>
</gene>
<feature type="compositionally biased region" description="Basic residues" evidence="1">
    <location>
        <begin position="202"/>
        <end position="213"/>
    </location>
</feature>
<organism evidence="2 3">
    <name type="scientific">Triparma columacea</name>
    <dbReference type="NCBI Taxonomy" id="722753"/>
    <lineage>
        <taxon>Eukaryota</taxon>
        <taxon>Sar</taxon>
        <taxon>Stramenopiles</taxon>
        <taxon>Ochrophyta</taxon>
        <taxon>Bolidophyceae</taxon>
        <taxon>Parmales</taxon>
        <taxon>Triparmaceae</taxon>
        <taxon>Triparma</taxon>
    </lineage>
</organism>
<sequence length="213" mass="24890">MGRIYDDSDEIIDQFDTHEKDYTLEMEKAKDEDEEWYQNFIKMQESIADTIDDRDDIDELSDIDELTELDDLNEYQDEYQDDYLDEQEIPYTATASPTPSPLHPVSPIWPTLRSFKKLLKSEAEFRLSVLGPWASSAVREESEWRLGAYEGWLRCLDEGIGEKVLEEDVVYPWNGEGGGGRKRREGGRKKRKEGGRRQEGGKKRRRKSAREEN</sequence>
<dbReference type="AlphaFoldDB" id="A0A9W7GGR1"/>
<feature type="region of interest" description="Disordered" evidence="1">
    <location>
        <begin position="171"/>
        <end position="213"/>
    </location>
</feature>
<keyword evidence="3" id="KW-1185">Reference proteome</keyword>
<name>A0A9W7GGR1_9STRA</name>
<dbReference type="OrthoDB" id="10683569at2759"/>
<evidence type="ECO:0000313" key="2">
    <source>
        <dbReference type="EMBL" id="GMI44735.1"/>
    </source>
</evidence>
<accession>A0A9W7GGR1</accession>
<comment type="caution">
    <text evidence="2">The sequence shown here is derived from an EMBL/GenBank/DDBJ whole genome shotgun (WGS) entry which is preliminary data.</text>
</comment>
<protein>
    <submittedName>
        <fullName evidence="2">Uncharacterized protein</fullName>
    </submittedName>
</protein>
<feature type="compositionally biased region" description="Basic residues" evidence="1">
    <location>
        <begin position="180"/>
        <end position="194"/>
    </location>
</feature>
<proteinExistence type="predicted"/>
<evidence type="ECO:0000313" key="3">
    <source>
        <dbReference type="Proteomes" id="UP001165065"/>
    </source>
</evidence>
<evidence type="ECO:0000256" key="1">
    <source>
        <dbReference type="SAM" id="MobiDB-lite"/>
    </source>
</evidence>
<reference evidence="3" key="1">
    <citation type="journal article" date="2023" name="Commun. Biol.">
        <title>Genome analysis of Parmales, the sister group of diatoms, reveals the evolutionary specialization of diatoms from phago-mixotrophs to photoautotrophs.</title>
        <authorList>
            <person name="Ban H."/>
            <person name="Sato S."/>
            <person name="Yoshikawa S."/>
            <person name="Yamada K."/>
            <person name="Nakamura Y."/>
            <person name="Ichinomiya M."/>
            <person name="Sato N."/>
            <person name="Blanc-Mathieu R."/>
            <person name="Endo H."/>
            <person name="Kuwata A."/>
            <person name="Ogata H."/>
        </authorList>
    </citation>
    <scope>NUCLEOTIDE SEQUENCE [LARGE SCALE GENOMIC DNA]</scope>
</reference>